<name>A0AAV8T893_9ROSI</name>
<keyword evidence="1" id="KW-0433">Leucine-rich repeat</keyword>
<dbReference type="InterPro" id="IPR032675">
    <property type="entry name" value="LRR_dom_sf"/>
</dbReference>
<dbReference type="SMART" id="SM00369">
    <property type="entry name" value="LRR_TYP"/>
    <property type="match status" value="3"/>
</dbReference>
<gene>
    <name evidence="4" type="ORF">K2173_008040</name>
</gene>
<dbReference type="SMART" id="SM00365">
    <property type="entry name" value="LRR_SD22"/>
    <property type="match status" value="4"/>
</dbReference>
<dbReference type="PANTHER" id="PTHR15454:SF37">
    <property type="entry name" value="OUTER ARM DYNEIN LIGHT CHAIN 1 PROTEIN"/>
    <property type="match status" value="1"/>
</dbReference>
<dbReference type="EMBL" id="JAIWQS010000006">
    <property type="protein sequence ID" value="KAJ8762601.1"/>
    <property type="molecule type" value="Genomic_DNA"/>
</dbReference>
<evidence type="ECO:0000313" key="4">
    <source>
        <dbReference type="EMBL" id="KAJ8762601.1"/>
    </source>
</evidence>
<dbReference type="SUPFAM" id="SSF52075">
    <property type="entry name" value="Outer arm dynein light chain 1"/>
    <property type="match status" value="1"/>
</dbReference>
<evidence type="ECO:0000256" key="3">
    <source>
        <dbReference type="SAM" id="MobiDB-lite"/>
    </source>
</evidence>
<dbReference type="AlphaFoldDB" id="A0AAV8T893"/>
<dbReference type="FunFam" id="3.80.10.10:FF:000505">
    <property type="entry name" value="Outer arm dynein light chain 1 protein"/>
    <property type="match status" value="1"/>
</dbReference>
<feature type="compositionally biased region" description="Low complexity" evidence="3">
    <location>
        <begin position="642"/>
        <end position="662"/>
    </location>
</feature>
<reference evidence="4 5" key="1">
    <citation type="submission" date="2021-09" db="EMBL/GenBank/DDBJ databases">
        <title>Genomic insights and catalytic innovation underlie evolution of tropane alkaloids biosynthesis.</title>
        <authorList>
            <person name="Wang Y.-J."/>
            <person name="Tian T."/>
            <person name="Huang J.-P."/>
            <person name="Huang S.-X."/>
        </authorList>
    </citation>
    <scope>NUCLEOTIDE SEQUENCE [LARGE SCALE GENOMIC DNA]</scope>
    <source>
        <strain evidence="4">KIB-2018</strain>
        <tissue evidence="4">Leaf</tissue>
    </source>
</reference>
<dbReference type="Proteomes" id="UP001159364">
    <property type="component" value="Linkage Group LG06"/>
</dbReference>
<dbReference type="InterPro" id="IPR001611">
    <property type="entry name" value="Leu-rich_rpt"/>
</dbReference>
<evidence type="ECO:0000256" key="1">
    <source>
        <dbReference type="ARBA" id="ARBA00022614"/>
    </source>
</evidence>
<evidence type="ECO:0000313" key="5">
    <source>
        <dbReference type="Proteomes" id="UP001159364"/>
    </source>
</evidence>
<dbReference type="Gene3D" id="3.80.10.10">
    <property type="entry name" value="Ribonuclease Inhibitor"/>
    <property type="match status" value="2"/>
</dbReference>
<dbReference type="GO" id="GO:0005737">
    <property type="term" value="C:cytoplasm"/>
    <property type="evidence" value="ECO:0007669"/>
    <property type="project" value="TreeGrafter"/>
</dbReference>
<dbReference type="InterPro" id="IPR025875">
    <property type="entry name" value="Leu-rich_rpt_4"/>
</dbReference>
<dbReference type="PANTHER" id="PTHR15454">
    <property type="entry name" value="NISCHARIN RELATED"/>
    <property type="match status" value="1"/>
</dbReference>
<keyword evidence="5" id="KW-1185">Reference proteome</keyword>
<feature type="compositionally biased region" description="Acidic residues" evidence="3">
    <location>
        <begin position="375"/>
        <end position="384"/>
    </location>
</feature>
<proteinExistence type="predicted"/>
<organism evidence="4 5">
    <name type="scientific">Erythroxylum novogranatense</name>
    <dbReference type="NCBI Taxonomy" id="1862640"/>
    <lineage>
        <taxon>Eukaryota</taxon>
        <taxon>Viridiplantae</taxon>
        <taxon>Streptophyta</taxon>
        <taxon>Embryophyta</taxon>
        <taxon>Tracheophyta</taxon>
        <taxon>Spermatophyta</taxon>
        <taxon>Magnoliopsida</taxon>
        <taxon>eudicotyledons</taxon>
        <taxon>Gunneridae</taxon>
        <taxon>Pentapetalae</taxon>
        <taxon>rosids</taxon>
        <taxon>fabids</taxon>
        <taxon>Malpighiales</taxon>
        <taxon>Erythroxylaceae</taxon>
        <taxon>Erythroxylum</taxon>
    </lineage>
</organism>
<evidence type="ECO:0000256" key="2">
    <source>
        <dbReference type="ARBA" id="ARBA00022737"/>
    </source>
</evidence>
<dbReference type="Pfam" id="PF13855">
    <property type="entry name" value="LRR_8"/>
    <property type="match status" value="1"/>
</dbReference>
<protein>
    <submittedName>
        <fullName evidence="4">Uncharacterized protein</fullName>
    </submittedName>
</protein>
<dbReference type="Pfam" id="PF12799">
    <property type="entry name" value="LRR_4"/>
    <property type="match status" value="1"/>
</dbReference>
<feature type="region of interest" description="Disordered" evidence="3">
    <location>
        <begin position="84"/>
        <end position="104"/>
    </location>
</feature>
<dbReference type="PROSITE" id="PS51450">
    <property type="entry name" value="LRR"/>
    <property type="match status" value="4"/>
</dbReference>
<comment type="caution">
    <text evidence="4">The sequence shown here is derived from an EMBL/GenBank/DDBJ whole genome shotgun (WGS) entry which is preliminary data.</text>
</comment>
<dbReference type="InterPro" id="IPR003591">
    <property type="entry name" value="Leu-rich_rpt_typical-subtyp"/>
</dbReference>
<sequence length="688" mass="76194">MARYSCCLWLPGRKKEKMVGDQLFDKVDDFNKALKSLKVGPEYPVTPLKIEELKTLTASALPASDDMPNEFACAGEMSRKTLKRDDASEVAYEGEDEHEENVSLRRDVSDPDLQSFKGDSSGCELSADRRVASFNSFASEFTEQNAIKSEKNHEGIIDVIQSGHVSDPGITKGRFCDSPKLKRSCSNLETSKMLKVIAEVLPPSKLLLYGESHEQSEKWRTPGSPASVRSHCSADKVILRKHSSSQVLPSRNRKLWWKLFLWSHRNLHKVTAKQQQQPQFVGTDLNQKGGYHSDTVEPNRAMMLSRTQSPESLIGESMNKDPYRNGEMEESWRDIGDSFSGFWPQNRWVAFPTESTSYSRVDEWVKDLETQMPPSDDDVDDDNDGAGGDEGIIFPPSPLKDKSPLKSTAAIIRSPDNNLSEDILIANSVIQSLNSSTTAAHISAVGLKATPIMSHFLSLRSVDLSNNSIVCITPGSLPKGLHVLNLSRNKISTIEGLRELTRLRVLDLSYNRMSRIGQGLSNCTMIKELSLAGNKISNVEGLHRLLKLTVLDLSFNKITTAKALGQLVANYHSLQALNLSGNPIQTNIGDDHLHKAICSLLPKVVYLNKQPIKSQRAREVVTDSVAKAALGNRYNSRRNAARRVSSSGSPSSVHRSSASVSHRSSRNRSKNRTSYPKATRSLLAPSSR</sequence>
<feature type="region of interest" description="Disordered" evidence="3">
    <location>
        <begin position="369"/>
        <end position="403"/>
    </location>
</feature>
<feature type="region of interest" description="Disordered" evidence="3">
    <location>
        <begin position="637"/>
        <end position="688"/>
    </location>
</feature>
<accession>A0AAV8T893</accession>
<keyword evidence="2" id="KW-0677">Repeat</keyword>
<dbReference type="FunFam" id="3.80.10.10:FF:000200">
    <property type="entry name" value="Outer arm dynein light chain 1 protein"/>
    <property type="match status" value="1"/>
</dbReference>